<dbReference type="Proteomes" id="UP000192796">
    <property type="component" value="Unassembled WGS sequence"/>
</dbReference>
<reference evidence="1 2" key="1">
    <citation type="submission" date="2016-03" db="EMBL/GenBank/DDBJ databases">
        <title>Niastella vici sp. nov., isolated from farmland soil.</title>
        <authorList>
            <person name="Chen L."/>
            <person name="Wang D."/>
            <person name="Yang S."/>
            <person name="Wang G."/>
        </authorList>
    </citation>
    <scope>NUCLEOTIDE SEQUENCE [LARGE SCALE GENOMIC DNA]</scope>
    <source>
        <strain evidence="1 2">DJ57</strain>
    </source>
</reference>
<dbReference type="InterPro" id="IPR011652">
    <property type="entry name" value="MORN_2"/>
</dbReference>
<name>A0A1V9FI88_9BACT</name>
<protein>
    <recommendedName>
        <fullName evidence="3">Membrane-binding protein</fullName>
    </recommendedName>
</protein>
<dbReference type="STRING" id="1703345.A3860_07075"/>
<evidence type="ECO:0000313" key="1">
    <source>
        <dbReference type="EMBL" id="OQP58083.1"/>
    </source>
</evidence>
<dbReference type="Pfam" id="PF07661">
    <property type="entry name" value="MORN_2"/>
    <property type="match status" value="3"/>
</dbReference>
<evidence type="ECO:0008006" key="3">
    <source>
        <dbReference type="Google" id="ProtNLM"/>
    </source>
</evidence>
<accession>A0A1V9FI88</accession>
<comment type="caution">
    <text evidence="1">The sequence shown here is derived from an EMBL/GenBank/DDBJ whole genome shotgun (WGS) entry which is preliminary data.</text>
</comment>
<dbReference type="Gene3D" id="3.90.930.1">
    <property type="match status" value="1"/>
</dbReference>
<dbReference type="EMBL" id="LVYD01000102">
    <property type="protein sequence ID" value="OQP58083.1"/>
    <property type="molecule type" value="Genomic_DNA"/>
</dbReference>
<dbReference type="AlphaFoldDB" id="A0A1V9FI88"/>
<keyword evidence="2" id="KW-1185">Reference proteome</keyword>
<dbReference type="SUPFAM" id="SSF82185">
    <property type="entry name" value="Histone H3 K4-specific methyltransferase SET7/9 N-terminal domain"/>
    <property type="match status" value="1"/>
</dbReference>
<proteinExistence type="predicted"/>
<gene>
    <name evidence="1" type="ORF">A3860_07075</name>
</gene>
<sequence length="223" mass="25680">MEHPELLRNEINGEWSMVNKAAYSRAGEAKIQIMRLHLILLVMAVLNSCVHQTPMPVIPQVYVAASNKGFALQQGVLYLNGQPFSGLQYALHSTGDTALVVPFYKGREYGMGRQWYENGQLKERRFFVNGQKTGVHTGWWQNGQLQFEYHFSKDMFEGTVKEWYANGRLFRQMHYTGGTENGLQQIWQPDGKVFANYEARDGRNYGLTGTMHCKNYWNKVVTQ</sequence>
<evidence type="ECO:0000313" key="2">
    <source>
        <dbReference type="Proteomes" id="UP000192796"/>
    </source>
</evidence>
<organism evidence="1 2">
    <name type="scientific">Niastella vici</name>
    <dbReference type="NCBI Taxonomy" id="1703345"/>
    <lineage>
        <taxon>Bacteria</taxon>
        <taxon>Pseudomonadati</taxon>
        <taxon>Bacteroidota</taxon>
        <taxon>Chitinophagia</taxon>
        <taxon>Chitinophagales</taxon>
        <taxon>Chitinophagaceae</taxon>
        <taxon>Niastella</taxon>
    </lineage>
</organism>